<evidence type="ECO:0000313" key="1">
    <source>
        <dbReference type="EMBL" id="KAG7455030.1"/>
    </source>
</evidence>
<reference evidence="1" key="1">
    <citation type="submission" date="2021-01" db="EMBL/GenBank/DDBJ databases">
        <authorList>
            <person name="Zahm M."/>
            <person name="Roques C."/>
            <person name="Cabau C."/>
            <person name="Klopp C."/>
            <person name="Donnadieu C."/>
            <person name="Jouanno E."/>
            <person name="Lampietro C."/>
            <person name="Louis A."/>
            <person name="Herpin A."/>
            <person name="Echchiki A."/>
            <person name="Berthelot C."/>
            <person name="Parey E."/>
            <person name="Roest-Crollius H."/>
            <person name="Braasch I."/>
            <person name="Postlethwait J."/>
            <person name="Bobe J."/>
            <person name="Montfort J."/>
            <person name="Bouchez O."/>
            <person name="Begum T."/>
            <person name="Mejri S."/>
            <person name="Adams A."/>
            <person name="Chen W.-J."/>
            <person name="Guiguen Y."/>
        </authorList>
    </citation>
    <scope>NUCLEOTIDE SEQUENCE</scope>
    <source>
        <strain evidence="1">YG-15Mar2019-1</strain>
        <tissue evidence="1">Brain</tissue>
    </source>
</reference>
<accession>A0A9D3SUC8</accession>
<keyword evidence="2" id="KW-1185">Reference proteome</keyword>
<dbReference type="EMBL" id="JAFDVH010000024">
    <property type="protein sequence ID" value="KAG7455030.1"/>
    <property type="molecule type" value="Genomic_DNA"/>
</dbReference>
<evidence type="ECO:0000313" key="2">
    <source>
        <dbReference type="Proteomes" id="UP001046870"/>
    </source>
</evidence>
<name>A0A9D3SUC8_MEGAT</name>
<proteinExistence type="predicted"/>
<gene>
    <name evidence="1" type="ORF">MATL_G00252300</name>
</gene>
<dbReference type="AlphaFoldDB" id="A0A9D3SUC8"/>
<sequence>MGNVHAANATGETLQIFYSSNRISPQDLTVKLAGEAGTTGVVPAAKASAGVDVGFKWKESVGSQVIPLNQFINCNPTGDLHISVFYINSDMEPTKKIMENVKFPANKSVIFTKGGGYKYAKKGEIWIDEEGQDHRPKLMCERGVCTTFVSYDKGVQADFLKSR</sequence>
<dbReference type="Proteomes" id="UP001046870">
    <property type="component" value="Chromosome 24"/>
</dbReference>
<comment type="caution">
    <text evidence="1">The sequence shown here is derived from an EMBL/GenBank/DDBJ whole genome shotgun (WGS) entry which is preliminary data.</text>
</comment>
<protein>
    <submittedName>
        <fullName evidence="1">Uncharacterized protein</fullName>
    </submittedName>
</protein>
<organism evidence="1 2">
    <name type="scientific">Megalops atlanticus</name>
    <name type="common">Tarpon</name>
    <name type="synonym">Clupea gigantea</name>
    <dbReference type="NCBI Taxonomy" id="7932"/>
    <lineage>
        <taxon>Eukaryota</taxon>
        <taxon>Metazoa</taxon>
        <taxon>Chordata</taxon>
        <taxon>Craniata</taxon>
        <taxon>Vertebrata</taxon>
        <taxon>Euteleostomi</taxon>
        <taxon>Actinopterygii</taxon>
        <taxon>Neopterygii</taxon>
        <taxon>Teleostei</taxon>
        <taxon>Elopiformes</taxon>
        <taxon>Megalopidae</taxon>
        <taxon>Megalops</taxon>
    </lineage>
</organism>